<dbReference type="AlphaFoldDB" id="A0A327VVL6"/>
<evidence type="ECO:0000313" key="1">
    <source>
        <dbReference type="EMBL" id="RAJ79005.1"/>
    </source>
</evidence>
<protein>
    <submittedName>
        <fullName evidence="1">Cobalt-zinc-cadmium efflux system outer membrane protein</fullName>
    </submittedName>
</protein>
<dbReference type="InterPro" id="IPR010131">
    <property type="entry name" value="MdtP/NodT-like"/>
</dbReference>
<dbReference type="Proteomes" id="UP000249819">
    <property type="component" value="Unassembled WGS sequence"/>
</dbReference>
<keyword evidence="2" id="KW-1185">Reference proteome</keyword>
<name>A0A327VVL6_9BACT</name>
<evidence type="ECO:0000313" key="2">
    <source>
        <dbReference type="Proteomes" id="UP000249819"/>
    </source>
</evidence>
<comment type="caution">
    <text evidence="1">The sequence shown here is derived from an EMBL/GenBank/DDBJ whole genome shotgun (WGS) entry which is preliminary data.</text>
</comment>
<dbReference type="GO" id="GO:0015562">
    <property type="term" value="F:efflux transmembrane transporter activity"/>
    <property type="evidence" value="ECO:0007669"/>
    <property type="project" value="InterPro"/>
</dbReference>
<dbReference type="SUPFAM" id="SSF56954">
    <property type="entry name" value="Outer membrane efflux proteins (OEP)"/>
    <property type="match status" value="1"/>
</dbReference>
<dbReference type="EMBL" id="QLMA01000006">
    <property type="protein sequence ID" value="RAJ79005.1"/>
    <property type="molecule type" value="Genomic_DNA"/>
</dbReference>
<dbReference type="PANTHER" id="PTHR30203:SF23">
    <property type="entry name" value="OUTER MEMBRANE EFFLUX PROTEIN"/>
    <property type="match status" value="1"/>
</dbReference>
<reference evidence="1 2" key="1">
    <citation type="submission" date="2018-06" db="EMBL/GenBank/DDBJ databases">
        <title>Genomic Encyclopedia of Archaeal and Bacterial Type Strains, Phase II (KMG-II): from individual species to whole genera.</title>
        <authorList>
            <person name="Goeker M."/>
        </authorList>
    </citation>
    <scope>NUCLEOTIDE SEQUENCE [LARGE SCALE GENOMIC DNA]</scope>
    <source>
        <strain evidence="1 2">DSM 29821</strain>
    </source>
</reference>
<sequence>MTISVIFHHKCFPNISSMQFKMLRVCMFLCLGFLGAKARQGYPLPAVDTMYLRLDSAEHLFLKNNLALLAQRYNIDVQKALEVQARLYPNPNFSFSTALVGHDPNITPTPSNKLFPSPFSNAGEASGNISQEIVIAGKRNKAIKLAQYNTRLSEYQFYDLLRTLKYTLRTDFFTIYFLQASAKVYKDEIDGLQVVVDAYNNLMKEQKFWISEKEMVRVKAQLYSLQSEYQGLIDQINNTQSELKLILQVKHLTYLMPQLDTNMVAVANPLKYPLPELIDSAYQRRTDLKIAQTTTQISRMNYSYQKALAAPDPTLSLNYDKQGSYIKDLFMAGIAIDLPAFNRNQGNIRSAKAMVKMNEISEQSVAMTVDENVYRALQQSIDADKLYQKIDPSFKNDYSRLIQAALDAYKKRTIGLLDFLDFYDSYKQNTLQINGIQLNKLNALESINFYTGFSFFNN</sequence>
<dbReference type="Gene3D" id="1.20.1600.10">
    <property type="entry name" value="Outer membrane efflux proteins (OEP)"/>
    <property type="match status" value="1"/>
</dbReference>
<dbReference type="PANTHER" id="PTHR30203">
    <property type="entry name" value="OUTER MEMBRANE CATION EFFLUX PROTEIN"/>
    <property type="match status" value="1"/>
</dbReference>
<organism evidence="1 2">
    <name type="scientific">Chitinophaga dinghuensis</name>
    <dbReference type="NCBI Taxonomy" id="1539050"/>
    <lineage>
        <taxon>Bacteria</taxon>
        <taxon>Pseudomonadati</taxon>
        <taxon>Bacteroidota</taxon>
        <taxon>Chitinophagia</taxon>
        <taxon>Chitinophagales</taxon>
        <taxon>Chitinophagaceae</taxon>
        <taxon>Chitinophaga</taxon>
    </lineage>
</organism>
<gene>
    <name evidence="1" type="ORF">CLV59_10665</name>
</gene>
<dbReference type="OrthoDB" id="9791261at2"/>
<proteinExistence type="predicted"/>
<accession>A0A327VVL6</accession>